<protein>
    <recommendedName>
        <fullName evidence="3">histidine kinase</fullName>
        <ecNumber evidence="3">2.7.13.3</ecNumber>
    </recommendedName>
</protein>
<reference evidence="12 13" key="1">
    <citation type="submission" date="2017-11" db="EMBL/GenBank/DDBJ databases">
        <title>Draft genome sequence of Mitsuaria sp. HWN-4.</title>
        <authorList>
            <person name="Gundlapally S.R."/>
        </authorList>
    </citation>
    <scope>NUCLEOTIDE SEQUENCE [LARGE SCALE GENOMIC DNA]</scope>
    <source>
        <strain evidence="12 13">HWN-4</strain>
    </source>
</reference>
<comment type="catalytic activity">
    <reaction evidence="1">
        <text>ATP + protein L-histidine = ADP + protein N-phospho-L-histidine.</text>
        <dbReference type="EC" id="2.7.13.3"/>
    </reaction>
</comment>
<name>A0A2G9CFS5_9BURK</name>
<feature type="domain" description="Histidine kinase" evidence="10">
    <location>
        <begin position="143"/>
        <end position="361"/>
    </location>
</feature>
<dbReference type="Pfam" id="PF00072">
    <property type="entry name" value="Response_reg"/>
    <property type="match status" value="1"/>
</dbReference>
<evidence type="ECO:0000256" key="9">
    <source>
        <dbReference type="PROSITE-ProRule" id="PRU00169"/>
    </source>
</evidence>
<dbReference type="InterPro" id="IPR003594">
    <property type="entry name" value="HATPase_dom"/>
</dbReference>
<dbReference type="PANTHER" id="PTHR43547">
    <property type="entry name" value="TWO-COMPONENT HISTIDINE KINASE"/>
    <property type="match status" value="1"/>
</dbReference>
<keyword evidence="8" id="KW-0472">Membrane</keyword>
<dbReference type="OrthoDB" id="9768069at2"/>
<dbReference type="Pfam" id="PF02518">
    <property type="entry name" value="HATPase_c"/>
    <property type="match status" value="1"/>
</dbReference>
<keyword evidence="4 9" id="KW-0597">Phosphoprotein</keyword>
<evidence type="ECO:0000259" key="10">
    <source>
        <dbReference type="PROSITE" id="PS50109"/>
    </source>
</evidence>
<comment type="caution">
    <text evidence="12">The sequence shown here is derived from an EMBL/GenBank/DDBJ whole genome shotgun (WGS) entry which is preliminary data.</text>
</comment>
<dbReference type="PROSITE" id="PS50109">
    <property type="entry name" value="HIS_KIN"/>
    <property type="match status" value="1"/>
</dbReference>
<dbReference type="PANTHER" id="PTHR43547:SF2">
    <property type="entry name" value="HYBRID SIGNAL TRANSDUCTION HISTIDINE KINASE C"/>
    <property type="match status" value="1"/>
</dbReference>
<dbReference type="SUPFAM" id="SSF52172">
    <property type="entry name" value="CheY-like"/>
    <property type="match status" value="2"/>
</dbReference>
<dbReference type="AlphaFoldDB" id="A0A2G9CFS5"/>
<dbReference type="InterPro" id="IPR011006">
    <property type="entry name" value="CheY-like_superfamily"/>
</dbReference>
<dbReference type="SMART" id="SM00448">
    <property type="entry name" value="REC"/>
    <property type="match status" value="1"/>
</dbReference>
<evidence type="ECO:0000256" key="1">
    <source>
        <dbReference type="ARBA" id="ARBA00000085"/>
    </source>
</evidence>
<evidence type="ECO:0000256" key="6">
    <source>
        <dbReference type="ARBA" id="ARBA00022777"/>
    </source>
</evidence>
<dbReference type="SMART" id="SM00387">
    <property type="entry name" value="HATPase_c"/>
    <property type="match status" value="1"/>
</dbReference>
<organism evidence="12 13">
    <name type="scientific">Roseateles chitinivorans</name>
    <dbReference type="NCBI Taxonomy" id="2917965"/>
    <lineage>
        <taxon>Bacteria</taxon>
        <taxon>Pseudomonadati</taxon>
        <taxon>Pseudomonadota</taxon>
        <taxon>Betaproteobacteria</taxon>
        <taxon>Burkholderiales</taxon>
        <taxon>Sphaerotilaceae</taxon>
        <taxon>Roseateles</taxon>
    </lineage>
</organism>
<gene>
    <name evidence="12" type="ORF">CS062_00020</name>
</gene>
<evidence type="ECO:0000256" key="8">
    <source>
        <dbReference type="ARBA" id="ARBA00023136"/>
    </source>
</evidence>
<dbReference type="Proteomes" id="UP000231501">
    <property type="component" value="Unassembled WGS sequence"/>
</dbReference>
<dbReference type="SUPFAM" id="SSF55874">
    <property type="entry name" value="ATPase domain of HSP90 chaperone/DNA topoisomerase II/histidine kinase"/>
    <property type="match status" value="1"/>
</dbReference>
<dbReference type="InterPro" id="IPR036097">
    <property type="entry name" value="HisK_dim/P_sf"/>
</dbReference>
<dbReference type="PROSITE" id="PS50110">
    <property type="entry name" value="RESPONSE_REGULATORY"/>
    <property type="match status" value="1"/>
</dbReference>
<sequence>MATAKDTAMTADVLARARLEVLPCADMTGLVRAFEGGAAAMVVCEEALVDADLPLLTDALAGQPTWSDLPILVLGRHGAASAALRRAVHGLPNHTVLEKPIRVATLVSAVSSMLRARQRQYQVRDLFEDLRGTDQRRSEFLATLAHELRNPLAPIRTSLALLSSGRLDTAAEARLHRITTRQVDHMVRLVDDLLEVSRVSRGKVQIEGLPVRLGSVVGEAVELCRPMIAAAGHKLTIDVEGPGPLVRGDAVRLVQVFSNLLNNAAKYTPPHGQLGIRVRESEGMAVVEVRDNGIGLSPGMLDAIFDIFVQEDDGSKLAQGGLGIGLTLVRSLIELHGGSVTASSEGRGHGALFTVRLPLLSTGSAGHDAAPPHPSASEAQLALNVLLVDDNRDAADSLGMLLEAAGARTTVAYSGAQALELSQGQSIDVAILDIGMPEMDGCQLAQRLRERPDASRLTLIALTGWGQERDRQRLATAGFQHHLLKPVKIEELLRLLQGVPSEIAPRG</sequence>
<dbReference type="CDD" id="cd17580">
    <property type="entry name" value="REC_2_DhkD-like"/>
    <property type="match status" value="1"/>
</dbReference>
<dbReference type="Gene3D" id="1.10.287.130">
    <property type="match status" value="1"/>
</dbReference>
<keyword evidence="6 12" id="KW-0418">Kinase</keyword>
<proteinExistence type="predicted"/>
<dbReference type="EC" id="2.7.13.3" evidence="3"/>
<dbReference type="CDD" id="cd00082">
    <property type="entry name" value="HisKA"/>
    <property type="match status" value="1"/>
</dbReference>
<dbReference type="GO" id="GO:0000155">
    <property type="term" value="F:phosphorelay sensor kinase activity"/>
    <property type="evidence" value="ECO:0007669"/>
    <property type="project" value="InterPro"/>
</dbReference>
<dbReference type="Gene3D" id="3.30.565.10">
    <property type="entry name" value="Histidine kinase-like ATPase, C-terminal domain"/>
    <property type="match status" value="1"/>
</dbReference>
<evidence type="ECO:0000256" key="5">
    <source>
        <dbReference type="ARBA" id="ARBA00022679"/>
    </source>
</evidence>
<feature type="domain" description="Response regulatory" evidence="11">
    <location>
        <begin position="384"/>
        <end position="500"/>
    </location>
</feature>
<feature type="modified residue" description="4-aspartylphosphate" evidence="9">
    <location>
        <position position="433"/>
    </location>
</feature>
<dbReference type="Gene3D" id="3.40.50.2300">
    <property type="match status" value="1"/>
</dbReference>
<evidence type="ECO:0000256" key="4">
    <source>
        <dbReference type="ARBA" id="ARBA00022553"/>
    </source>
</evidence>
<dbReference type="Pfam" id="PF00512">
    <property type="entry name" value="HisKA"/>
    <property type="match status" value="1"/>
</dbReference>
<evidence type="ECO:0000256" key="3">
    <source>
        <dbReference type="ARBA" id="ARBA00012438"/>
    </source>
</evidence>
<dbReference type="InterPro" id="IPR005467">
    <property type="entry name" value="His_kinase_dom"/>
</dbReference>
<dbReference type="SUPFAM" id="SSF47384">
    <property type="entry name" value="Homodimeric domain of signal transducing histidine kinase"/>
    <property type="match status" value="1"/>
</dbReference>
<evidence type="ECO:0000313" key="12">
    <source>
        <dbReference type="EMBL" id="PIM55291.1"/>
    </source>
</evidence>
<dbReference type="InterPro" id="IPR003661">
    <property type="entry name" value="HisK_dim/P_dom"/>
</dbReference>
<dbReference type="InterPro" id="IPR001789">
    <property type="entry name" value="Sig_transdc_resp-reg_receiver"/>
</dbReference>
<evidence type="ECO:0000259" key="11">
    <source>
        <dbReference type="PROSITE" id="PS50110"/>
    </source>
</evidence>
<keyword evidence="7" id="KW-0902">Two-component regulatory system</keyword>
<dbReference type="FunFam" id="3.30.565.10:FF:000006">
    <property type="entry name" value="Sensor histidine kinase WalK"/>
    <property type="match status" value="1"/>
</dbReference>
<accession>A0A2G9CFS5</accession>
<dbReference type="EMBL" id="PEOG01000001">
    <property type="protein sequence ID" value="PIM55291.1"/>
    <property type="molecule type" value="Genomic_DNA"/>
</dbReference>
<keyword evidence="5" id="KW-0808">Transferase</keyword>
<evidence type="ECO:0000313" key="13">
    <source>
        <dbReference type="Proteomes" id="UP000231501"/>
    </source>
</evidence>
<evidence type="ECO:0000256" key="7">
    <source>
        <dbReference type="ARBA" id="ARBA00023012"/>
    </source>
</evidence>
<dbReference type="CDD" id="cd00075">
    <property type="entry name" value="HATPase"/>
    <property type="match status" value="1"/>
</dbReference>
<comment type="subcellular location">
    <subcellularLocation>
        <location evidence="2">Cell inner membrane</location>
        <topology evidence="2">Multi-pass membrane protein</topology>
    </subcellularLocation>
</comment>
<evidence type="ECO:0000256" key="2">
    <source>
        <dbReference type="ARBA" id="ARBA00004429"/>
    </source>
</evidence>
<keyword evidence="13" id="KW-1185">Reference proteome</keyword>
<dbReference type="FunFam" id="1.10.287.130:FF:000001">
    <property type="entry name" value="Two-component sensor histidine kinase"/>
    <property type="match status" value="1"/>
</dbReference>
<dbReference type="PRINTS" id="PR00344">
    <property type="entry name" value="BCTRLSENSOR"/>
</dbReference>
<dbReference type="InterPro" id="IPR004358">
    <property type="entry name" value="Sig_transdc_His_kin-like_C"/>
</dbReference>
<dbReference type="SMART" id="SM00388">
    <property type="entry name" value="HisKA"/>
    <property type="match status" value="1"/>
</dbReference>
<dbReference type="GO" id="GO:0005886">
    <property type="term" value="C:plasma membrane"/>
    <property type="evidence" value="ECO:0007669"/>
    <property type="project" value="UniProtKB-SubCell"/>
</dbReference>
<dbReference type="InterPro" id="IPR036890">
    <property type="entry name" value="HATPase_C_sf"/>
</dbReference>